<dbReference type="Gene3D" id="1.25.40.10">
    <property type="entry name" value="Tetratricopeptide repeat domain"/>
    <property type="match status" value="1"/>
</dbReference>
<name>A0AB39P1H4_9ACTN</name>
<keyword evidence="1" id="KW-0805">Transcription regulation</keyword>
<reference evidence="5" key="1">
    <citation type="submission" date="2024-07" db="EMBL/GenBank/DDBJ databases">
        <authorList>
            <person name="Yu S.T."/>
        </authorList>
    </citation>
    <scope>NUCLEOTIDE SEQUENCE</scope>
    <source>
        <strain evidence="5">R21</strain>
    </source>
</reference>
<gene>
    <name evidence="5" type="ORF">AB5J56_02820</name>
</gene>
<proteinExistence type="predicted"/>
<sequence>MLTPSGAPLLSTRFAIPTVPPTFVRRSRLTERLADGVNRPLVLVNGSAGAGKTLLVADWLRQRRVSWPTAWLTVEPDDNAPGMFWAYVLAALRHHGLDLPPDIGSPARADEVDQLLLARLAAHLSGRTDPVLLVLDEFERVPSPEIAGQLEFVLRHAAAGLRLVLVSRVEPLLPLHRWRAAGEIADIRGGDLAFTAQEAAVLLARHGLSRPDEAARTLTERTEGWAAGLRLCALAMQEADDPDRFLKEFEAGHSTVADYLLGEVLARQPAQTQELLLRTSVLERTHPDLANALTGREDSEGILISLERANAFVTAVGHSWYRHHPLFSEILRAHLRFRHPGLEGELHRRAARWFCDAGQFTDALPHAVAAGDWEFAAAQFVDQLAIGQLFTGLDANRLGEVFSAMAPDADGPAPELVRAARDLARYDVTSGLAHLERAEEYLAHGAQGSAAARLSHAFLRVLAGRLLGSAAMAQTAARDAEQLERQVPAERLADHPELPALLLTGLGSAELWAGQLDAAREALCAAVEASGHPGTASSGHEALGRIALIDFLRGWPGKAEASAREAVAVAERAGLPLPLCSGVAHLVLAATAIDRDERASARADLDRAAASSGAHDDPVVAAGITILNSRMLLAEGDPEGSLYALTGAEDRSAAGVRSPWVRSRLALARSHAHLAQGHPEAALDALDEAVTETPDCAVIAARARIASGDNGTAIDILDSVPTDPGTGPAITVRTLLARAEAADCQGDTVAARCLVVRALGLARPEQLRRPFLEAGPWLRRALHDPLVPAHDWLPAEPFATPSARPAGTVQVLVVEALSAREHDVLECLAQVMSTDEMAAELYLSVNTVKTHLKSIYRKLSASRRGEAVRRARELGLL</sequence>
<dbReference type="CDD" id="cd06170">
    <property type="entry name" value="LuxR_C_like"/>
    <property type="match status" value="1"/>
</dbReference>
<dbReference type="PANTHER" id="PTHR44688">
    <property type="entry name" value="DNA-BINDING TRANSCRIPTIONAL ACTIVATOR DEVR_DOSR"/>
    <property type="match status" value="1"/>
</dbReference>
<dbReference type="PANTHER" id="PTHR44688:SF16">
    <property type="entry name" value="DNA-BINDING TRANSCRIPTIONAL ACTIVATOR DEVR_DOSR"/>
    <property type="match status" value="1"/>
</dbReference>
<feature type="domain" description="HTH luxR-type" evidence="4">
    <location>
        <begin position="815"/>
        <end position="875"/>
    </location>
</feature>
<dbReference type="PROSITE" id="PS50043">
    <property type="entry name" value="HTH_LUXR_2"/>
    <property type="match status" value="1"/>
</dbReference>
<evidence type="ECO:0000313" key="5">
    <source>
        <dbReference type="EMBL" id="XDQ23690.1"/>
    </source>
</evidence>
<evidence type="ECO:0000256" key="1">
    <source>
        <dbReference type="ARBA" id="ARBA00023015"/>
    </source>
</evidence>
<dbReference type="RefSeq" id="WP_369229650.1">
    <property type="nucleotide sequence ID" value="NZ_CP163435.1"/>
</dbReference>
<keyword evidence="3" id="KW-0804">Transcription</keyword>
<dbReference type="PRINTS" id="PR00038">
    <property type="entry name" value="HTHLUXR"/>
</dbReference>
<dbReference type="GO" id="GO:0003677">
    <property type="term" value="F:DNA binding"/>
    <property type="evidence" value="ECO:0007669"/>
    <property type="project" value="UniProtKB-KW"/>
</dbReference>
<dbReference type="InterPro" id="IPR011990">
    <property type="entry name" value="TPR-like_helical_dom_sf"/>
</dbReference>
<dbReference type="GO" id="GO:0006355">
    <property type="term" value="P:regulation of DNA-templated transcription"/>
    <property type="evidence" value="ECO:0007669"/>
    <property type="project" value="InterPro"/>
</dbReference>
<keyword evidence="2" id="KW-0238">DNA-binding</keyword>
<dbReference type="Pfam" id="PF25873">
    <property type="entry name" value="WHD_MalT"/>
    <property type="match status" value="1"/>
</dbReference>
<dbReference type="InterPro" id="IPR059106">
    <property type="entry name" value="WHD_MalT"/>
</dbReference>
<evidence type="ECO:0000256" key="3">
    <source>
        <dbReference type="ARBA" id="ARBA00023163"/>
    </source>
</evidence>
<dbReference type="InterPro" id="IPR027417">
    <property type="entry name" value="P-loop_NTPase"/>
</dbReference>
<dbReference type="Gene3D" id="3.40.50.300">
    <property type="entry name" value="P-loop containing nucleotide triphosphate hydrolases"/>
    <property type="match status" value="1"/>
</dbReference>
<dbReference type="EMBL" id="CP163435">
    <property type="protein sequence ID" value="XDQ23690.1"/>
    <property type="molecule type" value="Genomic_DNA"/>
</dbReference>
<dbReference type="SUPFAM" id="SSF52540">
    <property type="entry name" value="P-loop containing nucleoside triphosphate hydrolases"/>
    <property type="match status" value="1"/>
</dbReference>
<dbReference type="SUPFAM" id="SSF48452">
    <property type="entry name" value="TPR-like"/>
    <property type="match status" value="1"/>
</dbReference>
<evidence type="ECO:0000256" key="2">
    <source>
        <dbReference type="ARBA" id="ARBA00023125"/>
    </source>
</evidence>
<dbReference type="SUPFAM" id="SSF46894">
    <property type="entry name" value="C-terminal effector domain of the bipartite response regulators"/>
    <property type="match status" value="1"/>
</dbReference>
<accession>A0AB39P1H4</accession>
<dbReference type="InterPro" id="IPR016032">
    <property type="entry name" value="Sig_transdc_resp-reg_C-effctor"/>
</dbReference>
<dbReference type="Pfam" id="PF00196">
    <property type="entry name" value="GerE"/>
    <property type="match status" value="1"/>
</dbReference>
<evidence type="ECO:0000259" key="4">
    <source>
        <dbReference type="PROSITE" id="PS50043"/>
    </source>
</evidence>
<dbReference type="InterPro" id="IPR000792">
    <property type="entry name" value="Tscrpt_reg_LuxR_C"/>
</dbReference>
<protein>
    <submittedName>
        <fullName evidence="5">LuxR C-terminal-related transcriptional regulator</fullName>
    </submittedName>
</protein>
<dbReference type="Gene3D" id="1.10.10.10">
    <property type="entry name" value="Winged helix-like DNA-binding domain superfamily/Winged helix DNA-binding domain"/>
    <property type="match status" value="1"/>
</dbReference>
<dbReference type="SMART" id="SM00421">
    <property type="entry name" value="HTH_LUXR"/>
    <property type="match status" value="1"/>
</dbReference>
<dbReference type="AlphaFoldDB" id="A0AB39P1H4"/>
<organism evidence="5">
    <name type="scientific">Streptomyces sp. R21</name>
    <dbReference type="NCBI Taxonomy" id="3238627"/>
    <lineage>
        <taxon>Bacteria</taxon>
        <taxon>Bacillati</taxon>
        <taxon>Actinomycetota</taxon>
        <taxon>Actinomycetes</taxon>
        <taxon>Kitasatosporales</taxon>
        <taxon>Streptomycetaceae</taxon>
        <taxon>Streptomyces</taxon>
    </lineage>
</organism>
<dbReference type="InterPro" id="IPR036388">
    <property type="entry name" value="WH-like_DNA-bd_sf"/>
</dbReference>